<name>A0A7J7C5Z3_TRIWF</name>
<dbReference type="Gene3D" id="3.40.50.1820">
    <property type="entry name" value="alpha/beta hydrolase"/>
    <property type="match status" value="1"/>
</dbReference>
<dbReference type="InterPro" id="IPR029058">
    <property type="entry name" value="AB_hydrolase_fold"/>
</dbReference>
<protein>
    <submittedName>
        <fullName evidence="2">Hydrolase family protein</fullName>
    </submittedName>
</protein>
<evidence type="ECO:0000259" key="1">
    <source>
        <dbReference type="Pfam" id="PF12146"/>
    </source>
</evidence>
<comment type="caution">
    <text evidence="2">The sequence shown here is derived from an EMBL/GenBank/DDBJ whole genome shotgun (WGS) entry which is preliminary data.</text>
</comment>
<proteinExistence type="predicted"/>
<dbReference type="Proteomes" id="UP000593562">
    <property type="component" value="Unassembled WGS sequence"/>
</dbReference>
<keyword evidence="3" id="KW-1185">Reference proteome</keyword>
<dbReference type="PANTHER" id="PTHR11614">
    <property type="entry name" value="PHOSPHOLIPASE-RELATED"/>
    <property type="match status" value="1"/>
</dbReference>
<dbReference type="AlphaFoldDB" id="A0A7J7C5Z3"/>
<gene>
    <name evidence="2" type="ORF">HS088_TW21G01731</name>
</gene>
<reference evidence="2 3" key="1">
    <citation type="journal article" date="2020" name="Nat. Commun.">
        <title>Genome of Tripterygium wilfordii and identification of cytochrome P450 involved in triptolide biosynthesis.</title>
        <authorList>
            <person name="Tu L."/>
            <person name="Su P."/>
            <person name="Zhang Z."/>
            <person name="Gao L."/>
            <person name="Wang J."/>
            <person name="Hu T."/>
            <person name="Zhou J."/>
            <person name="Zhang Y."/>
            <person name="Zhao Y."/>
            <person name="Liu Y."/>
            <person name="Song Y."/>
            <person name="Tong Y."/>
            <person name="Lu Y."/>
            <person name="Yang J."/>
            <person name="Xu C."/>
            <person name="Jia M."/>
            <person name="Peters R.J."/>
            <person name="Huang L."/>
            <person name="Gao W."/>
        </authorList>
    </citation>
    <scope>NUCLEOTIDE SEQUENCE [LARGE SCALE GENOMIC DNA]</scope>
    <source>
        <strain evidence="3">cv. XIE 37</strain>
        <tissue evidence="2">Leaf</tissue>
    </source>
</reference>
<organism evidence="2 3">
    <name type="scientific">Tripterygium wilfordii</name>
    <name type="common">Thunder God vine</name>
    <dbReference type="NCBI Taxonomy" id="458696"/>
    <lineage>
        <taxon>Eukaryota</taxon>
        <taxon>Viridiplantae</taxon>
        <taxon>Streptophyta</taxon>
        <taxon>Embryophyta</taxon>
        <taxon>Tracheophyta</taxon>
        <taxon>Spermatophyta</taxon>
        <taxon>Magnoliopsida</taxon>
        <taxon>eudicotyledons</taxon>
        <taxon>Gunneridae</taxon>
        <taxon>Pentapetalae</taxon>
        <taxon>rosids</taxon>
        <taxon>fabids</taxon>
        <taxon>Celastrales</taxon>
        <taxon>Celastraceae</taxon>
        <taxon>Tripterygium</taxon>
    </lineage>
</organism>
<dbReference type="EMBL" id="JAAARO010000021">
    <property type="protein sequence ID" value="KAF5729564.1"/>
    <property type="molecule type" value="Genomic_DNA"/>
</dbReference>
<dbReference type="GO" id="GO:0016787">
    <property type="term" value="F:hydrolase activity"/>
    <property type="evidence" value="ECO:0007669"/>
    <property type="project" value="UniProtKB-KW"/>
</dbReference>
<accession>A0A7J7C5Z3</accession>
<evidence type="ECO:0000313" key="3">
    <source>
        <dbReference type="Proteomes" id="UP000593562"/>
    </source>
</evidence>
<keyword evidence="2" id="KW-0378">Hydrolase</keyword>
<feature type="domain" description="Serine aminopeptidase S33" evidence="1">
    <location>
        <begin position="34"/>
        <end position="185"/>
    </location>
</feature>
<dbReference type="Pfam" id="PF12146">
    <property type="entry name" value="Hydrolase_4"/>
    <property type="match status" value="1"/>
</dbReference>
<dbReference type="SUPFAM" id="SSF53474">
    <property type="entry name" value="alpha/beta-Hydrolases"/>
    <property type="match status" value="1"/>
</dbReference>
<dbReference type="InterPro" id="IPR022742">
    <property type="entry name" value="Hydrolase_4"/>
</dbReference>
<evidence type="ECO:0000313" key="2">
    <source>
        <dbReference type="EMBL" id="KAF5729564.1"/>
    </source>
</evidence>
<dbReference type="InterPro" id="IPR051044">
    <property type="entry name" value="MAG_DAG_Lipase"/>
</dbReference>
<sequence length="251" mass="28236">MAHAIGNVSYKERFVLNSRGFKLFTARWIPTKEEPEALIFICHNYGMDYTATQLANAGFAVYGIDYEGHGRSAGKQGCIEKIDNLVDDCFNHFMTLCEKEENNGKKRFLLGDTMGGAVSLLLHMKKPGFWHGAVLVSPFSRVADPARLAIKILSKLSNCIPQSKSTATYDLINMAIRDPENIKKACDMLYFLKRPTKTRKLSLQTLLIGYNTELALDIQRQKGRKSVKMTIHRGASKRKAFLVHPNYGSID</sequence>
<dbReference type="InParanoid" id="A0A7J7C5Z3"/>